<sequence length="88" mass="9472">VHSTAIQSSVLTVKHQHTAPPVKHSLCTVNPLIAPHVNPFLVSAFFFFFSTDHSIRLVSLGMSVTPSQFPPVSECSQQSKSLIAAISS</sequence>
<evidence type="ECO:0000313" key="1">
    <source>
        <dbReference type="EMBL" id="CAI9616258.1"/>
    </source>
</evidence>
<gene>
    <name evidence="1" type="ORF">SPARVUS_LOCUS15346297</name>
</gene>
<dbReference type="EMBL" id="CATNWA010020021">
    <property type="protein sequence ID" value="CAI9616258.1"/>
    <property type="molecule type" value="Genomic_DNA"/>
</dbReference>
<feature type="non-terminal residue" evidence="1">
    <location>
        <position position="1"/>
    </location>
</feature>
<comment type="caution">
    <text evidence="1">The sequence shown here is derived from an EMBL/GenBank/DDBJ whole genome shotgun (WGS) entry which is preliminary data.</text>
</comment>
<evidence type="ECO:0000313" key="2">
    <source>
        <dbReference type="Proteomes" id="UP001162483"/>
    </source>
</evidence>
<organism evidence="1 2">
    <name type="scientific">Staurois parvus</name>
    <dbReference type="NCBI Taxonomy" id="386267"/>
    <lineage>
        <taxon>Eukaryota</taxon>
        <taxon>Metazoa</taxon>
        <taxon>Chordata</taxon>
        <taxon>Craniata</taxon>
        <taxon>Vertebrata</taxon>
        <taxon>Euteleostomi</taxon>
        <taxon>Amphibia</taxon>
        <taxon>Batrachia</taxon>
        <taxon>Anura</taxon>
        <taxon>Neobatrachia</taxon>
        <taxon>Ranoidea</taxon>
        <taxon>Ranidae</taxon>
        <taxon>Staurois</taxon>
    </lineage>
</organism>
<reference evidence="1" key="1">
    <citation type="submission" date="2023-05" db="EMBL/GenBank/DDBJ databases">
        <authorList>
            <person name="Stuckert A."/>
        </authorList>
    </citation>
    <scope>NUCLEOTIDE SEQUENCE</scope>
</reference>
<protein>
    <submittedName>
        <fullName evidence="1">Uncharacterized protein</fullName>
    </submittedName>
</protein>
<name>A0ABN9H3D3_9NEOB</name>
<accession>A0ABN9H3D3</accession>
<keyword evidence="2" id="KW-1185">Reference proteome</keyword>
<proteinExistence type="predicted"/>
<dbReference type="Proteomes" id="UP001162483">
    <property type="component" value="Unassembled WGS sequence"/>
</dbReference>